<dbReference type="InterPro" id="IPR042532">
    <property type="entry name" value="EXOC3/Sec6_C"/>
</dbReference>
<dbReference type="AlphaFoldDB" id="A0A0L8HX55"/>
<protein>
    <submittedName>
        <fullName evidence="4">Uncharacterized protein</fullName>
    </submittedName>
</protein>
<accession>A0A0L8HX55</accession>
<dbReference type="PANTHER" id="PTHR21292">
    <property type="entry name" value="EXOCYST COMPLEX COMPONENT SEC6-RELATED"/>
    <property type="match status" value="1"/>
</dbReference>
<sequence length="177" mass="20659">MKFLSFRMTSSDAVKTICATLEDYNNDFVHLRPKAYDKILEKAERKVLHQYLKAILLKRLSFRNYEDRKGVAEKICNEAEQLEEFFASLSKTPKKDSFSVLNNLAEVIRLRDTSMMSLEITGLVHKYPDMRRDQLINLLLCRGDMTRSEAQKMVRDTLGDDHQLRTRPYGIFTDITS</sequence>
<dbReference type="OrthoDB" id="10047020at2759"/>
<dbReference type="Pfam" id="PF06046">
    <property type="entry name" value="Sec6"/>
    <property type="match status" value="1"/>
</dbReference>
<dbReference type="STRING" id="37653.A0A0L8HX55"/>
<dbReference type="GO" id="GO:0000149">
    <property type="term" value="F:SNARE binding"/>
    <property type="evidence" value="ECO:0007669"/>
    <property type="project" value="TreeGrafter"/>
</dbReference>
<reference evidence="4" key="1">
    <citation type="submission" date="2015-07" db="EMBL/GenBank/DDBJ databases">
        <title>MeaNS - Measles Nucleotide Surveillance Program.</title>
        <authorList>
            <person name="Tran T."/>
            <person name="Druce J."/>
        </authorList>
    </citation>
    <scope>NUCLEOTIDE SEQUENCE</scope>
    <source>
        <strain evidence="4">UCB-OBI-ISO-001</strain>
        <tissue evidence="4">Gonad</tissue>
    </source>
</reference>
<dbReference type="Gene3D" id="1.10.357.70">
    <property type="entry name" value="Exocyst complex component Sec6, C-terminal domain"/>
    <property type="match status" value="1"/>
</dbReference>
<evidence type="ECO:0000313" key="4">
    <source>
        <dbReference type="EMBL" id="KOF93818.1"/>
    </source>
</evidence>
<evidence type="ECO:0000256" key="1">
    <source>
        <dbReference type="ARBA" id="ARBA00009447"/>
    </source>
</evidence>
<evidence type="ECO:0000256" key="2">
    <source>
        <dbReference type="ARBA" id="ARBA00022448"/>
    </source>
</evidence>
<organism evidence="4">
    <name type="scientific">Octopus bimaculoides</name>
    <name type="common">California two-spotted octopus</name>
    <dbReference type="NCBI Taxonomy" id="37653"/>
    <lineage>
        <taxon>Eukaryota</taxon>
        <taxon>Metazoa</taxon>
        <taxon>Spiralia</taxon>
        <taxon>Lophotrochozoa</taxon>
        <taxon>Mollusca</taxon>
        <taxon>Cephalopoda</taxon>
        <taxon>Coleoidea</taxon>
        <taxon>Octopodiformes</taxon>
        <taxon>Octopoda</taxon>
        <taxon>Incirrata</taxon>
        <taxon>Octopodidae</taxon>
        <taxon>Octopus</taxon>
    </lineage>
</organism>
<keyword evidence="3" id="KW-0268">Exocytosis</keyword>
<dbReference type="InterPro" id="IPR010326">
    <property type="entry name" value="EXOC3/Sec6"/>
</dbReference>
<comment type="similarity">
    <text evidence="1">Belongs to the SEC6 family.</text>
</comment>
<evidence type="ECO:0000256" key="3">
    <source>
        <dbReference type="ARBA" id="ARBA00022483"/>
    </source>
</evidence>
<name>A0A0L8HX55_OCTBM</name>
<keyword evidence="2" id="KW-0813">Transport</keyword>
<dbReference type="GO" id="GO:0051601">
    <property type="term" value="P:exocyst localization"/>
    <property type="evidence" value="ECO:0007669"/>
    <property type="project" value="TreeGrafter"/>
</dbReference>
<dbReference type="GO" id="GO:0000145">
    <property type="term" value="C:exocyst"/>
    <property type="evidence" value="ECO:0007669"/>
    <property type="project" value="InterPro"/>
</dbReference>
<dbReference type="GO" id="GO:0006887">
    <property type="term" value="P:exocytosis"/>
    <property type="evidence" value="ECO:0007669"/>
    <property type="project" value="UniProtKB-KW"/>
</dbReference>
<dbReference type="PANTHER" id="PTHR21292:SF1">
    <property type="entry name" value="EXOCYST COMPLEX COMPONENT 3"/>
    <property type="match status" value="1"/>
</dbReference>
<dbReference type="FunFam" id="1.10.357.70:FF:000001">
    <property type="entry name" value="Exocyst complex component 3"/>
    <property type="match status" value="1"/>
</dbReference>
<dbReference type="EMBL" id="KQ417087">
    <property type="protein sequence ID" value="KOF93818.1"/>
    <property type="molecule type" value="Genomic_DNA"/>
</dbReference>
<proteinExistence type="inferred from homology"/>
<gene>
    <name evidence="4" type="ORF">OCBIM_22003438mg</name>
</gene>